<evidence type="ECO:0000313" key="10">
    <source>
        <dbReference type="Proteomes" id="UP000198217"/>
    </source>
</evidence>
<dbReference type="GO" id="GO:0006355">
    <property type="term" value="P:regulation of DNA-templated transcription"/>
    <property type="evidence" value="ECO:0007669"/>
    <property type="project" value="InterPro"/>
</dbReference>
<keyword evidence="7" id="KW-0812">Transmembrane</keyword>
<organism evidence="9 10">
    <name type="scientific">Micromonospora echinaurantiaca</name>
    <dbReference type="NCBI Taxonomy" id="47857"/>
    <lineage>
        <taxon>Bacteria</taxon>
        <taxon>Bacillati</taxon>
        <taxon>Actinomycetota</taxon>
        <taxon>Actinomycetes</taxon>
        <taxon>Micromonosporales</taxon>
        <taxon>Micromonosporaceae</taxon>
        <taxon>Micromonospora</taxon>
    </lineage>
</organism>
<evidence type="ECO:0000259" key="8">
    <source>
        <dbReference type="PROSITE" id="PS51755"/>
    </source>
</evidence>
<dbReference type="InterPro" id="IPR036388">
    <property type="entry name" value="WH-like_DNA-bd_sf"/>
</dbReference>
<dbReference type="InterPro" id="IPR051677">
    <property type="entry name" value="AfsR-DnrI-RedD_regulator"/>
</dbReference>
<accession>A0A1C5KD24</accession>
<dbReference type="Pfam" id="PF00486">
    <property type="entry name" value="Trans_reg_C"/>
    <property type="match status" value="1"/>
</dbReference>
<name>A0A1C5KD24_9ACTN</name>
<evidence type="ECO:0000256" key="4">
    <source>
        <dbReference type="ARBA" id="ARBA00023163"/>
    </source>
</evidence>
<dbReference type="PANTHER" id="PTHR35807">
    <property type="entry name" value="TRANSCRIPTIONAL REGULATOR REDD-RELATED"/>
    <property type="match status" value="1"/>
</dbReference>
<sequence length="667" mass="70163">MSGTLRFEILGPQRAWHGERELDLGPGKQRAVLAVLLLAAGRPVTTVQIVDAVWPDEPPANGTNVVQKYVAGLRRVIEPERSPRSPGQVLTLTDAGYQLRVGPEAVDAVRFERGLRRAERLRAEGRAAEAVGELRSTVELWHGEPFAGFAGPYFDSARQRLLELRASALETWADLELWLGRHRELIGELVDLTAEFPVRERLRHQLMLALYRSGRQAEALAAYREFDELLRDEYGIEPGDALQDLHRRMLRSDPALVPPTAVSLPPAAVEASPPPAAVAPPEPPAAAASLPAGPPPTAAPATAPPAAVSPAPASPAAPASPLGPPAASFLPSDPTAAPLAPPAGAFLPSSPAVPAPPNSTAQPGGTSPPAGPSVSGPPAVSSVSGPPAAVPPPAGPPPVSSPPGGAPQPGYGPPPVLPPPPAVPAATGKRQRTASPGWASATATIAGTALVLLSFGCFTWLVMLTYAAWRRSWRLALVGVGYLVAVLVEVSMLNLEDPDAEVPGTEAVIFLGLAVVTWLVGAAHVVLLSRGVWAALTGGQGSARFRAEEERRIRREHARYLLYHYPAARNELRIGRPDLPRTFDDGGLIDVNAVPDQVLAGLPGLTPDQCRQLTVDRWLRGPYASLEELAGRCLLPPTATDRLRELLFFLPPTPAAPPGEPTPPAGS</sequence>
<dbReference type="RefSeq" id="WP_088997309.1">
    <property type="nucleotide sequence ID" value="NZ_LT607750.1"/>
</dbReference>
<feature type="compositionally biased region" description="Low complexity" evidence="6">
    <location>
        <begin position="358"/>
        <end position="387"/>
    </location>
</feature>
<dbReference type="SMART" id="SM00862">
    <property type="entry name" value="Trans_reg_C"/>
    <property type="match status" value="1"/>
</dbReference>
<feature type="compositionally biased region" description="Low complexity" evidence="6">
    <location>
        <begin position="299"/>
        <end position="350"/>
    </location>
</feature>
<gene>
    <name evidence="9" type="ORF">GA0070609_6588</name>
</gene>
<keyword evidence="10" id="KW-1185">Reference proteome</keyword>
<feature type="DNA-binding region" description="OmpR/PhoB-type" evidence="5">
    <location>
        <begin position="1"/>
        <end position="101"/>
    </location>
</feature>
<feature type="transmembrane region" description="Helical" evidence="7">
    <location>
        <begin position="475"/>
        <end position="495"/>
    </location>
</feature>
<evidence type="ECO:0000256" key="5">
    <source>
        <dbReference type="PROSITE-ProRule" id="PRU01091"/>
    </source>
</evidence>
<dbReference type="InterPro" id="IPR016032">
    <property type="entry name" value="Sig_transdc_resp-reg_C-effctor"/>
</dbReference>
<dbReference type="GO" id="GO:0000160">
    <property type="term" value="P:phosphorelay signal transduction system"/>
    <property type="evidence" value="ECO:0007669"/>
    <property type="project" value="InterPro"/>
</dbReference>
<protein>
    <submittedName>
        <fullName evidence="9">DNA-binding transcriptional activator of the SARP family</fullName>
    </submittedName>
</protein>
<dbReference type="Pfam" id="PF03704">
    <property type="entry name" value="BTAD"/>
    <property type="match status" value="1"/>
</dbReference>
<dbReference type="CDD" id="cd15831">
    <property type="entry name" value="BTAD"/>
    <property type="match status" value="1"/>
</dbReference>
<dbReference type="GO" id="GO:0003677">
    <property type="term" value="F:DNA binding"/>
    <property type="evidence" value="ECO:0007669"/>
    <property type="project" value="UniProtKB-UniRule"/>
</dbReference>
<feature type="compositionally biased region" description="Pro residues" evidence="6">
    <location>
        <begin position="388"/>
        <end position="423"/>
    </location>
</feature>
<keyword evidence="3 5" id="KW-0238">DNA-binding</keyword>
<dbReference type="EMBL" id="LT607750">
    <property type="protein sequence ID" value="SCG80693.1"/>
    <property type="molecule type" value="Genomic_DNA"/>
</dbReference>
<proteinExistence type="inferred from homology"/>
<feature type="domain" description="OmpR/PhoB-type" evidence="8">
    <location>
        <begin position="1"/>
        <end position="101"/>
    </location>
</feature>
<evidence type="ECO:0000256" key="6">
    <source>
        <dbReference type="SAM" id="MobiDB-lite"/>
    </source>
</evidence>
<evidence type="ECO:0000256" key="7">
    <source>
        <dbReference type="SAM" id="Phobius"/>
    </source>
</evidence>
<evidence type="ECO:0000256" key="3">
    <source>
        <dbReference type="ARBA" id="ARBA00023125"/>
    </source>
</evidence>
<dbReference type="Gene3D" id="1.10.10.10">
    <property type="entry name" value="Winged helix-like DNA-binding domain superfamily/Winged helix DNA-binding domain"/>
    <property type="match status" value="1"/>
</dbReference>
<keyword evidence="7" id="KW-1133">Transmembrane helix</keyword>
<dbReference type="SUPFAM" id="SSF48452">
    <property type="entry name" value="TPR-like"/>
    <property type="match status" value="1"/>
</dbReference>
<dbReference type="SMART" id="SM01043">
    <property type="entry name" value="BTAD"/>
    <property type="match status" value="1"/>
</dbReference>
<comment type="similarity">
    <text evidence="1">Belongs to the AfsR/DnrI/RedD regulatory family.</text>
</comment>
<evidence type="ECO:0000313" key="9">
    <source>
        <dbReference type="EMBL" id="SCG80693.1"/>
    </source>
</evidence>
<evidence type="ECO:0000256" key="1">
    <source>
        <dbReference type="ARBA" id="ARBA00005820"/>
    </source>
</evidence>
<feature type="region of interest" description="Disordered" evidence="6">
    <location>
        <begin position="265"/>
        <end position="435"/>
    </location>
</feature>
<keyword evidence="4" id="KW-0804">Transcription</keyword>
<dbReference type="AlphaFoldDB" id="A0A1C5KD24"/>
<evidence type="ECO:0000256" key="2">
    <source>
        <dbReference type="ARBA" id="ARBA00023015"/>
    </source>
</evidence>
<keyword evidence="2" id="KW-0805">Transcription regulation</keyword>
<dbReference type="Proteomes" id="UP000198217">
    <property type="component" value="Chromosome I"/>
</dbReference>
<reference evidence="9 10" key="1">
    <citation type="submission" date="2016-06" db="EMBL/GenBank/DDBJ databases">
        <authorList>
            <person name="Kjaerup R.B."/>
            <person name="Dalgaard T.S."/>
            <person name="Juul-Madsen H.R."/>
        </authorList>
    </citation>
    <scope>NUCLEOTIDE SEQUENCE [LARGE SCALE GENOMIC DNA]</scope>
    <source>
        <strain evidence="9 10">DSM 43904</strain>
    </source>
</reference>
<feature type="compositionally biased region" description="Pro residues" evidence="6">
    <location>
        <begin position="272"/>
        <end position="284"/>
    </location>
</feature>
<feature type="transmembrane region" description="Helical" evidence="7">
    <location>
        <begin position="507"/>
        <end position="528"/>
    </location>
</feature>
<dbReference type="SUPFAM" id="SSF47781">
    <property type="entry name" value="RuvA domain 2-like"/>
    <property type="match status" value="1"/>
</dbReference>
<dbReference type="InterPro" id="IPR010994">
    <property type="entry name" value="RuvA_2-like"/>
</dbReference>
<feature type="transmembrane region" description="Helical" evidence="7">
    <location>
        <begin position="438"/>
        <end position="463"/>
    </location>
</feature>
<dbReference type="Gene3D" id="1.25.40.10">
    <property type="entry name" value="Tetratricopeptide repeat domain"/>
    <property type="match status" value="1"/>
</dbReference>
<dbReference type="InterPro" id="IPR005158">
    <property type="entry name" value="BTAD"/>
</dbReference>
<dbReference type="PANTHER" id="PTHR35807:SF1">
    <property type="entry name" value="TRANSCRIPTIONAL REGULATOR REDD"/>
    <property type="match status" value="1"/>
</dbReference>
<dbReference type="InterPro" id="IPR001867">
    <property type="entry name" value="OmpR/PhoB-type_DNA-bd"/>
</dbReference>
<dbReference type="InterPro" id="IPR011990">
    <property type="entry name" value="TPR-like_helical_dom_sf"/>
</dbReference>
<keyword evidence="7" id="KW-0472">Membrane</keyword>
<dbReference type="PROSITE" id="PS51755">
    <property type="entry name" value="OMPR_PHOB"/>
    <property type="match status" value="1"/>
</dbReference>
<dbReference type="SUPFAM" id="SSF46894">
    <property type="entry name" value="C-terminal effector domain of the bipartite response regulators"/>
    <property type="match status" value="1"/>
</dbReference>